<gene>
    <name evidence="2" type="ORF">K0U00_29755</name>
</gene>
<comment type="caution">
    <text evidence="2">The sequence shown here is derived from an EMBL/GenBank/DDBJ whole genome shotgun (WGS) entry which is preliminary data.</text>
</comment>
<dbReference type="Proteomes" id="UP001519887">
    <property type="component" value="Unassembled WGS sequence"/>
</dbReference>
<feature type="transmembrane region" description="Helical" evidence="1">
    <location>
        <begin position="115"/>
        <end position="135"/>
    </location>
</feature>
<sequence>MSSSAIYLIIIVIIILRLGREREVQPSRMWITPVLYAFVIASGMVQSFQPKASTFLLYLLCLIIGLALGIWRGRVEIVRVNPATGKITSQSTAAGIALFVGAMVLRLLVEYWGKGHALVLLSNALLLIPLGSVCARRYIIYSRYRQMVSQHR</sequence>
<dbReference type="EMBL" id="JAHZIK010001120">
    <property type="protein sequence ID" value="MBW7458231.1"/>
    <property type="molecule type" value="Genomic_DNA"/>
</dbReference>
<organism evidence="2 3">
    <name type="scientific">Paenibacillus sepulcri</name>
    <dbReference type="NCBI Taxonomy" id="359917"/>
    <lineage>
        <taxon>Bacteria</taxon>
        <taxon>Bacillati</taxon>
        <taxon>Bacillota</taxon>
        <taxon>Bacilli</taxon>
        <taxon>Bacillales</taxon>
        <taxon>Paenibacillaceae</taxon>
        <taxon>Paenibacillus</taxon>
    </lineage>
</organism>
<keyword evidence="1" id="KW-0472">Membrane</keyword>
<reference evidence="2 3" key="1">
    <citation type="submission" date="2021-07" db="EMBL/GenBank/DDBJ databases">
        <title>Paenibacillus radiodurans sp. nov., isolated from the southeastern edge of Tengger Desert.</title>
        <authorList>
            <person name="Zhang G."/>
        </authorList>
    </citation>
    <scope>NUCLEOTIDE SEQUENCE [LARGE SCALE GENOMIC DNA]</scope>
    <source>
        <strain evidence="2 3">CCM 7311</strain>
    </source>
</reference>
<feature type="transmembrane region" description="Helical" evidence="1">
    <location>
        <begin position="6"/>
        <end position="22"/>
    </location>
</feature>
<evidence type="ECO:0000313" key="2">
    <source>
        <dbReference type="EMBL" id="MBW7458231.1"/>
    </source>
</evidence>
<proteinExistence type="predicted"/>
<feature type="transmembrane region" description="Helical" evidence="1">
    <location>
        <begin position="55"/>
        <end position="71"/>
    </location>
</feature>
<protein>
    <submittedName>
        <fullName evidence="2">DUF1453 family protein</fullName>
    </submittedName>
</protein>
<keyword evidence="1" id="KW-1133">Transmembrane helix</keyword>
<dbReference type="RefSeq" id="WP_210038783.1">
    <property type="nucleotide sequence ID" value="NZ_JBHLVU010000011.1"/>
</dbReference>
<name>A0ABS7CBC3_9BACL</name>
<feature type="transmembrane region" description="Helical" evidence="1">
    <location>
        <begin position="92"/>
        <end position="109"/>
    </location>
</feature>
<keyword evidence="3" id="KW-1185">Reference proteome</keyword>
<accession>A0ABS7CBC3</accession>
<evidence type="ECO:0000256" key="1">
    <source>
        <dbReference type="SAM" id="Phobius"/>
    </source>
</evidence>
<keyword evidence="1" id="KW-0812">Transmembrane</keyword>
<evidence type="ECO:0000313" key="3">
    <source>
        <dbReference type="Proteomes" id="UP001519887"/>
    </source>
</evidence>
<feature type="transmembrane region" description="Helical" evidence="1">
    <location>
        <begin position="29"/>
        <end position="49"/>
    </location>
</feature>